<evidence type="ECO:0000313" key="1">
    <source>
        <dbReference type="EMBL" id="MWR36800.1"/>
    </source>
</evidence>
<accession>A0A8T5Z821</accession>
<proteinExistence type="predicted"/>
<dbReference type="AlphaFoldDB" id="A0A8T5Z821"/>
<dbReference type="Proteomes" id="UP000460875">
    <property type="component" value="Unassembled WGS sequence"/>
</dbReference>
<comment type="caution">
    <text evidence="1">The sequence shown here is derived from an EMBL/GenBank/DDBJ whole genome shotgun (WGS) entry which is preliminary data.</text>
</comment>
<protein>
    <submittedName>
        <fullName evidence="1">Uncharacterized protein</fullName>
    </submittedName>
</protein>
<organism evidence="1 2">
    <name type="scientific">Escherichia coli</name>
    <dbReference type="NCBI Taxonomy" id="562"/>
    <lineage>
        <taxon>Bacteria</taxon>
        <taxon>Pseudomonadati</taxon>
        <taxon>Pseudomonadota</taxon>
        <taxon>Gammaproteobacteria</taxon>
        <taxon>Enterobacterales</taxon>
        <taxon>Enterobacteriaceae</taxon>
        <taxon>Escherichia</taxon>
    </lineage>
</organism>
<sequence length="69" mass="7649">MNINQLYDDFGITPAEFLPNETATDFGRRVMSTSSVGSGQKGVIYSTGSHLENVDYNQQGNASYQLYSY</sequence>
<evidence type="ECO:0000313" key="2">
    <source>
        <dbReference type="Proteomes" id="UP000460875"/>
    </source>
</evidence>
<dbReference type="RefSeq" id="WP_001515597.1">
    <property type="nucleotide sequence ID" value="NZ_CBDITV020000017.1"/>
</dbReference>
<name>A0A8T5Z821_ECOLX</name>
<dbReference type="EMBL" id="WTQT01000009">
    <property type="protein sequence ID" value="MWR36800.1"/>
    <property type="molecule type" value="Genomic_DNA"/>
</dbReference>
<gene>
    <name evidence="1" type="ORF">GP975_01535</name>
</gene>
<reference evidence="1 2" key="1">
    <citation type="submission" date="2019-12" db="EMBL/GenBank/DDBJ databases">
        <title>Enteriobacteria Tanzani isolates_8377-8380.</title>
        <authorList>
            <person name="Subbiah M."/>
            <person name="Call D."/>
        </authorList>
    </citation>
    <scope>NUCLEOTIDE SEQUENCE [LARGE SCALE GENOMIC DNA]</scope>
    <source>
        <strain evidence="1 2">8379wE2</strain>
    </source>
</reference>